<organism evidence="2">
    <name type="scientific">Arabidopsis lyrata subsp. lyrata</name>
    <name type="common">Lyre-leaved rock-cress</name>
    <dbReference type="NCBI Taxonomy" id="81972"/>
    <lineage>
        <taxon>Eukaryota</taxon>
        <taxon>Viridiplantae</taxon>
        <taxon>Streptophyta</taxon>
        <taxon>Embryophyta</taxon>
        <taxon>Tracheophyta</taxon>
        <taxon>Spermatophyta</taxon>
        <taxon>Magnoliopsida</taxon>
        <taxon>eudicotyledons</taxon>
        <taxon>Gunneridae</taxon>
        <taxon>Pentapetalae</taxon>
        <taxon>rosids</taxon>
        <taxon>malvids</taxon>
        <taxon>Brassicales</taxon>
        <taxon>Brassicaceae</taxon>
        <taxon>Camelineae</taxon>
        <taxon>Arabidopsis</taxon>
    </lineage>
</organism>
<reference evidence="2" key="1">
    <citation type="journal article" date="2011" name="Nat. Genet.">
        <title>The Arabidopsis lyrata genome sequence and the basis of rapid genome size change.</title>
        <authorList>
            <person name="Hu T.T."/>
            <person name="Pattyn P."/>
            <person name="Bakker E.G."/>
            <person name="Cao J."/>
            <person name="Cheng J.-F."/>
            <person name="Clark R.M."/>
            <person name="Fahlgren N."/>
            <person name="Fawcett J.A."/>
            <person name="Grimwood J."/>
            <person name="Gundlach H."/>
            <person name="Haberer G."/>
            <person name="Hollister J.D."/>
            <person name="Ossowski S."/>
            <person name="Ottilar R.P."/>
            <person name="Salamov A.A."/>
            <person name="Schneeberger K."/>
            <person name="Spannagl M."/>
            <person name="Wang X."/>
            <person name="Yang L."/>
            <person name="Nasrallah M.E."/>
            <person name="Bergelson J."/>
            <person name="Carrington J.C."/>
            <person name="Gaut B.S."/>
            <person name="Schmutz J."/>
            <person name="Mayer K.F.X."/>
            <person name="Van de Peer Y."/>
            <person name="Grigoriev I.V."/>
            <person name="Nordborg M."/>
            <person name="Weigel D."/>
            <person name="Guo Y.-L."/>
        </authorList>
    </citation>
    <scope>NUCLEOTIDE SEQUENCE [LARGE SCALE GENOMIC DNA]</scope>
    <source>
        <strain evidence="2">cv. MN47</strain>
    </source>
</reference>
<name>D7KI67_ARALL</name>
<evidence type="ECO:0000313" key="2">
    <source>
        <dbReference type="Proteomes" id="UP000008694"/>
    </source>
</evidence>
<dbReference type="HOGENOM" id="CLU_3071400_0_0_1"/>
<protein>
    <submittedName>
        <fullName evidence="1">Predicted protein</fullName>
    </submittedName>
</protein>
<dbReference type="Gramene" id="scaffold_102221.1">
    <property type="protein sequence ID" value="scaffold_102221.1"/>
    <property type="gene ID" value="scaffold_102221.1"/>
</dbReference>
<evidence type="ECO:0000313" key="1">
    <source>
        <dbReference type="EMBL" id="EFH69334.1"/>
    </source>
</evidence>
<dbReference type="Proteomes" id="UP000008694">
    <property type="component" value="Unassembled WGS sequence"/>
</dbReference>
<sequence length="53" mass="6167">MTWQLLSLSLSFMKPETTSTAQSHGAFSVHIYRLIVKTSSSRLRRRIRFDLLV</sequence>
<accession>D7KI67</accession>
<dbReference type="EMBL" id="GL348713">
    <property type="protein sequence ID" value="EFH69334.1"/>
    <property type="molecule type" value="Genomic_DNA"/>
</dbReference>
<gene>
    <name evidence="1" type="ORF">ARALYDRAFT_889427</name>
</gene>
<keyword evidence="2" id="KW-1185">Reference proteome</keyword>
<proteinExistence type="predicted"/>
<dbReference type="AlphaFoldDB" id="D7KI67"/>